<dbReference type="GO" id="GO:0000976">
    <property type="term" value="F:transcription cis-regulatory region binding"/>
    <property type="evidence" value="ECO:0007669"/>
    <property type="project" value="TreeGrafter"/>
</dbReference>
<dbReference type="SUPFAM" id="SSF46689">
    <property type="entry name" value="Homeodomain-like"/>
    <property type="match status" value="1"/>
</dbReference>
<gene>
    <name evidence="6" type="ORF">L0C25_13990</name>
</gene>
<dbReference type="EMBL" id="CP094970">
    <property type="protein sequence ID" value="UYM03658.1"/>
    <property type="molecule type" value="Genomic_DNA"/>
</dbReference>
<dbReference type="InterPro" id="IPR009057">
    <property type="entry name" value="Homeodomain-like_sf"/>
</dbReference>
<dbReference type="GO" id="GO:0003700">
    <property type="term" value="F:DNA-binding transcription factor activity"/>
    <property type="evidence" value="ECO:0007669"/>
    <property type="project" value="TreeGrafter"/>
</dbReference>
<dbReference type="AlphaFoldDB" id="A0AA46YK55"/>
<keyword evidence="3" id="KW-0804">Transcription</keyword>
<accession>A0AA46YK55</accession>
<evidence type="ECO:0000256" key="3">
    <source>
        <dbReference type="ARBA" id="ARBA00023163"/>
    </source>
</evidence>
<evidence type="ECO:0000256" key="1">
    <source>
        <dbReference type="ARBA" id="ARBA00023015"/>
    </source>
</evidence>
<evidence type="ECO:0000256" key="2">
    <source>
        <dbReference type="ARBA" id="ARBA00023125"/>
    </source>
</evidence>
<feature type="DNA-binding region" description="H-T-H motif" evidence="4">
    <location>
        <begin position="30"/>
        <end position="49"/>
    </location>
</feature>
<dbReference type="PROSITE" id="PS50977">
    <property type="entry name" value="HTH_TETR_2"/>
    <property type="match status" value="1"/>
</dbReference>
<dbReference type="Gene3D" id="1.10.357.10">
    <property type="entry name" value="Tetracycline Repressor, domain 2"/>
    <property type="match status" value="1"/>
</dbReference>
<feature type="domain" description="HTH tetR-type" evidence="5">
    <location>
        <begin position="7"/>
        <end position="67"/>
    </location>
</feature>
<dbReference type="Proteomes" id="UP001164390">
    <property type="component" value="Chromosome"/>
</dbReference>
<sequence>MARVSSHDRRDQLVEAAIRVATREGVGAVTTRTVAAEAGATPGIVHYVYRSMTDLLRDMVKAIADEQIHRVTSVQVEGSSVRECLERAFEALWTTLESEPDVHLLTYEVTDYALRHEELGDLAGWQYRCYFDAAATALESVAKAASVEWVVPAESLARLIVAVNDGVSLAWLVDRDTDRARGTYGQVIDHLVEVARPV</sequence>
<dbReference type="InterPro" id="IPR036271">
    <property type="entry name" value="Tet_transcr_reg_TetR-rel_C_sf"/>
</dbReference>
<evidence type="ECO:0000256" key="4">
    <source>
        <dbReference type="PROSITE-ProRule" id="PRU00335"/>
    </source>
</evidence>
<dbReference type="SUPFAM" id="SSF48498">
    <property type="entry name" value="Tetracyclin repressor-like, C-terminal domain"/>
    <property type="match status" value="1"/>
</dbReference>
<name>A0AA46YK55_9ACTN</name>
<evidence type="ECO:0000259" key="5">
    <source>
        <dbReference type="PROSITE" id="PS50977"/>
    </source>
</evidence>
<keyword evidence="1" id="KW-0805">Transcription regulation</keyword>
<reference evidence="6" key="1">
    <citation type="submission" date="2022-01" db="EMBL/GenBank/DDBJ databases">
        <title>Nocardioidaceae gen. sp. A5X3R13.</title>
        <authorList>
            <person name="Lopez Marin M.A."/>
            <person name="Uhlik O."/>
        </authorList>
    </citation>
    <scope>NUCLEOTIDE SEQUENCE</scope>
    <source>
        <strain evidence="6">A5X3R13</strain>
    </source>
</reference>
<keyword evidence="7" id="KW-1185">Reference proteome</keyword>
<dbReference type="PANTHER" id="PTHR30055">
    <property type="entry name" value="HTH-TYPE TRANSCRIPTIONAL REGULATOR RUTR"/>
    <property type="match status" value="1"/>
</dbReference>
<dbReference type="InterPro" id="IPR001647">
    <property type="entry name" value="HTH_TetR"/>
</dbReference>
<dbReference type="PANTHER" id="PTHR30055:SF234">
    <property type="entry name" value="HTH-TYPE TRANSCRIPTIONAL REGULATOR BETI"/>
    <property type="match status" value="1"/>
</dbReference>
<dbReference type="KEGG" id="sgrg:L0C25_13990"/>
<evidence type="ECO:0000313" key="7">
    <source>
        <dbReference type="Proteomes" id="UP001164390"/>
    </source>
</evidence>
<keyword evidence="2 4" id="KW-0238">DNA-binding</keyword>
<proteinExistence type="predicted"/>
<evidence type="ECO:0000313" key="6">
    <source>
        <dbReference type="EMBL" id="UYM03658.1"/>
    </source>
</evidence>
<dbReference type="InterPro" id="IPR050109">
    <property type="entry name" value="HTH-type_TetR-like_transc_reg"/>
</dbReference>
<dbReference type="RefSeq" id="WP_271632285.1">
    <property type="nucleotide sequence ID" value="NZ_CP094970.1"/>
</dbReference>
<protein>
    <submittedName>
        <fullName evidence="6">TetR family transcriptional regulator</fullName>
    </submittedName>
</protein>
<organism evidence="6 7">
    <name type="scientific">Solicola gregarius</name>
    <dbReference type="NCBI Taxonomy" id="2908642"/>
    <lineage>
        <taxon>Bacteria</taxon>
        <taxon>Bacillati</taxon>
        <taxon>Actinomycetota</taxon>
        <taxon>Actinomycetes</taxon>
        <taxon>Propionibacteriales</taxon>
        <taxon>Nocardioidaceae</taxon>
        <taxon>Solicola</taxon>
    </lineage>
</organism>
<dbReference type="Pfam" id="PF00440">
    <property type="entry name" value="TetR_N"/>
    <property type="match status" value="1"/>
</dbReference>